<sequence>MRQEMEQTERNLRVVLSAPWHVYCGSLTLKVNKQPSTGDESEKACGPMSHDCCPIGLNANADTGSYRLKLPTPVVRGLARDRAREEFLIHEGLSDEPSDAAYAIKLPC</sequence>
<reference evidence="1 2" key="1">
    <citation type="journal article" date="2013" name="PLoS ONE">
        <title>Assembly-driven community genomics of a hypersaline microbial ecosystem.</title>
        <authorList>
            <person name="Podell S."/>
            <person name="Ugalde J.A."/>
            <person name="Narasingarao P."/>
            <person name="Banfield J.F."/>
            <person name="Heidelberg K.B."/>
            <person name="Allen E.E."/>
        </authorList>
    </citation>
    <scope>NUCLEOTIDE SEQUENCE [LARGE SCALE GENOMIC DNA]</scope>
    <source>
        <strain evidence="2">J07HQW1</strain>
    </source>
</reference>
<accession>U1MPN4</accession>
<dbReference type="Proteomes" id="UP000030649">
    <property type="component" value="Unassembled WGS sequence"/>
</dbReference>
<proteinExistence type="predicted"/>
<dbReference type="AlphaFoldDB" id="U1MPN4"/>
<evidence type="ECO:0000313" key="1">
    <source>
        <dbReference type="EMBL" id="ERG91904.1"/>
    </source>
</evidence>
<evidence type="ECO:0000313" key="2">
    <source>
        <dbReference type="Proteomes" id="UP000030649"/>
    </source>
</evidence>
<name>U1MPN4_9EURY</name>
<gene>
    <name evidence="1" type="ORF">J07HQW1_01938</name>
</gene>
<dbReference type="HOGENOM" id="CLU_2190990_0_0_2"/>
<dbReference type="EMBL" id="KE356560">
    <property type="protein sequence ID" value="ERG91904.1"/>
    <property type="molecule type" value="Genomic_DNA"/>
</dbReference>
<protein>
    <submittedName>
        <fullName evidence="1">Uncharacterized protein</fullName>
    </submittedName>
</protein>
<organism evidence="1 2">
    <name type="scientific">Haloquadratum walsbyi J07HQW1</name>
    <dbReference type="NCBI Taxonomy" id="1238424"/>
    <lineage>
        <taxon>Archaea</taxon>
        <taxon>Methanobacteriati</taxon>
        <taxon>Methanobacteriota</taxon>
        <taxon>Stenosarchaea group</taxon>
        <taxon>Halobacteria</taxon>
        <taxon>Halobacteriales</taxon>
        <taxon>Haloferacaceae</taxon>
        <taxon>Haloquadratum</taxon>
    </lineage>
</organism>